<gene>
    <name evidence="1" type="ORF">GZ085_00335</name>
</gene>
<dbReference type="Proteomes" id="UP000483432">
    <property type="component" value="Unassembled WGS sequence"/>
</dbReference>
<protein>
    <submittedName>
        <fullName evidence="1">Uncharacterized protein</fullName>
    </submittedName>
</protein>
<dbReference type="AlphaFoldDB" id="A0A7C9JZN1"/>
<organism evidence="1 2">
    <name type="scientific">Sulfuriferula multivorans</name>
    <dbReference type="NCBI Taxonomy" id="1559896"/>
    <lineage>
        <taxon>Bacteria</taxon>
        <taxon>Pseudomonadati</taxon>
        <taxon>Pseudomonadota</taxon>
        <taxon>Betaproteobacteria</taxon>
        <taxon>Nitrosomonadales</taxon>
        <taxon>Sulfuricellaceae</taxon>
        <taxon>Sulfuriferula</taxon>
    </lineage>
</organism>
<name>A0A7C9JZN1_9PROT</name>
<reference evidence="1 2" key="1">
    <citation type="submission" date="2019-09" db="EMBL/GenBank/DDBJ databases">
        <title>H2 Metabolism Revealed by Metagenomic Analysis in Subglacial Sediment of East Antarctica.</title>
        <authorList>
            <person name="Yang Z."/>
            <person name="Zhang Y."/>
            <person name="Lv Y."/>
            <person name="Yan W."/>
            <person name="Xiao X."/>
            <person name="Sun B."/>
            <person name="Ma H."/>
        </authorList>
    </citation>
    <scope>NUCLEOTIDE SEQUENCE [LARGE SCALE GENOMIC DNA]</scope>
    <source>
        <strain evidence="1">Bin2_2</strain>
    </source>
</reference>
<proteinExistence type="predicted"/>
<accession>A0A7C9JZN1</accession>
<comment type="caution">
    <text evidence="1">The sequence shown here is derived from an EMBL/GenBank/DDBJ whole genome shotgun (WGS) entry which is preliminary data.</text>
</comment>
<evidence type="ECO:0000313" key="1">
    <source>
        <dbReference type="EMBL" id="NDP46839.1"/>
    </source>
</evidence>
<evidence type="ECO:0000313" key="2">
    <source>
        <dbReference type="Proteomes" id="UP000483432"/>
    </source>
</evidence>
<dbReference type="EMBL" id="JAAFGW010000003">
    <property type="protein sequence ID" value="NDP46839.1"/>
    <property type="molecule type" value="Genomic_DNA"/>
</dbReference>
<sequence length="131" mass="14189">MAIEAGDPQLCLGTPHQGEKRHDMSKTLQILLAQFPGAVQIPLANAAAACSIRLQTARNQLVAGTFPIRTVKIGRRRLVRLDDLAAFIDGLFAPQKIKLGPSLKSERLQAKARGVTVKQLRARAQQEGSAQ</sequence>